<keyword evidence="1" id="KW-1133">Transmembrane helix</keyword>
<dbReference type="InterPro" id="IPR032347">
    <property type="entry name" value="DUF4864"/>
</dbReference>
<keyword evidence="1" id="KW-0472">Membrane</keyword>
<feature type="transmembrane region" description="Helical" evidence="1">
    <location>
        <begin position="21"/>
        <end position="39"/>
    </location>
</feature>
<dbReference type="Proteomes" id="UP000031552">
    <property type="component" value="Unassembled WGS sequence"/>
</dbReference>
<name>A0A090D2L5_9BACT</name>
<keyword evidence="1" id="KW-0812">Transmembrane</keyword>
<protein>
    <submittedName>
        <fullName evidence="2">Membrane protein</fullName>
    </submittedName>
</protein>
<keyword evidence="3" id="KW-1185">Reference proteome</keyword>
<dbReference type="OrthoDB" id="21773at2"/>
<gene>
    <name evidence="2" type="ORF">CSEC_1665</name>
</gene>
<evidence type="ECO:0000313" key="3">
    <source>
        <dbReference type="Proteomes" id="UP000031552"/>
    </source>
</evidence>
<dbReference type="Pfam" id="PF16156">
    <property type="entry name" value="DUF4864"/>
    <property type="match status" value="1"/>
</dbReference>
<reference evidence="2" key="1">
    <citation type="submission" date="2013-12" db="EMBL/GenBank/DDBJ databases">
        <authorList>
            <person name="Linke B."/>
        </authorList>
    </citation>
    <scope>NUCLEOTIDE SEQUENCE [LARGE SCALE GENOMIC DNA]</scope>
    <source>
        <strain evidence="2">CRIB-18</strain>
    </source>
</reference>
<dbReference type="RefSeq" id="WP_041018017.1">
    <property type="nucleotide sequence ID" value="NZ_CCEJ010000008.1"/>
</dbReference>
<accession>A0A090D2L5</accession>
<proteinExistence type="predicted"/>
<dbReference type="AlphaFoldDB" id="A0A090D2L5"/>
<reference evidence="2" key="2">
    <citation type="submission" date="2014-09" db="EMBL/GenBank/DDBJ databases">
        <title>Criblamydia sequanensis harbors a mega-plasmid encoding arsenite resistance.</title>
        <authorList>
            <person name="Bertelli C."/>
            <person name="Goesmann A."/>
            <person name="Greub G."/>
        </authorList>
    </citation>
    <scope>NUCLEOTIDE SEQUENCE [LARGE SCALE GENOMIC DNA]</scope>
    <source>
        <strain evidence="2">CRIB-18</strain>
    </source>
</reference>
<evidence type="ECO:0000313" key="2">
    <source>
        <dbReference type="EMBL" id="CDR34478.1"/>
    </source>
</evidence>
<dbReference type="eggNOG" id="COG4640">
    <property type="taxonomic scope" value="Bacteria"/>
</dbReference>
<sequence length="612" mass="69415">MEDPVAKEEAKTPKKKSRYPFWLLALLIVCFGGFIALLLKPDNKTPASSLVLNQLEAIKNKNYTEAYYAFTSKEFQKKYPLSAFNQTIKSHPLITLPINVEVDKVEETPKHSAVEVSLSDKQGLALTLRYLLSKENDEWKVSDWSIDNMSGTLFEDKESAKIRQSILSYIKDLEKDDLDKAYYDHSTKALRDSASLEQYRNLIKKYPILKDQGALRIRDIAIHEGQATIELEPKASSQIHILIEMLYQNGAWLVDNIHIVDPQAEGKSASDIDGKTLSRALNQHLSLIKEGQIEEAYMMLSNGFKFATSLDEFTLFLHAYPFIQKHNSVAFNEYFDGGLGKIRAGMKTGNKTNLVDYTLALEDGDWKIWGFEVLSENQAVRDKVFNWQPVLETIQGQKNAIKMGSFHKAYVDFTAAKFRESTSFAEFVDFLKTHPFFKKMSEGKIKSKGFENNVAIILEEFSEPNGEVRVVEYHLVKESGEWKILTMKTHYDNETGANTTPPTTITSLKIGLDPPFEGKLKGHSSILPSIAGPLYGLLNLKNARPFERIEISLKHEETESPTRHFSLLLPNAGDVILPLVFSSPEGFWPTGHYTVEIFLLNGEKEFFAFQIK</sequence>
<comment type="caution">
    <text evidence="2">The sequence shown here is derived from an EMBL/GenBank/DDBJ whole genome shotgun (WGS) entry which is preliminary data.</text>
</comment>
<organism evidence="2 3">
    <name type="scientific">Candidatus Criblamydia sequanensis CRIB-18</name>
    <dbReference type="NCBI Taxonomy" id="1437425"/>
    <lineage>
        <taxon>Bacteria</taxon>
        <taxon>Pseudomonadati</taxon>
        <taxon>Chlamydiota</taxon>
        <taxon>Chlamydiia</taxon>
        <taxon>Parachlamydiales</taxon>
        <taxon>Candidatus Criblamydiaceae</taxon>
        <taxon>Candidatus Criblamydia</taxon>
    </lineage>
</organism>
<evidence type="ECO:0000256" key="1">
    <source>
        <dbReference type="SAM" id="Phobius"/>
    </source>
</evidence>
<dbReference type="STRING" id="1437425.CSEC_1665"/>
<dbReference type="EMBL" id="CCEJ010000008">
    <property type="protein sequence ID" value="CDR34478.1"/>
    <property type="molecule type" value="Genomic_DNA"/>
</dbReference>